<dbReference type="RefSeq" id="WP_166657517.1">
    <property type="nucleotide sequence ID" value="NZ_JAVJPS010000011.1"/>
</dbReference>
<proteinExistence type="predicted"/>
<comment type="caution">
    <text evidence="2">The sequence shown here is derived from an EMBL/GenBank/DDBJ whole genome shotgun (WGS) entry which is preliminary data.</text>
</comment>
<evidence type="ECO:0000313" key="2">
    <source>
        <dbReference type="EMBL" id="TDT16585.1"/>
    </source>
</evidence>
<evidence type="ECO:0000256" key="1">
    <source>
        <dbReference type="SAM" id="MobiDB-lite"/>
    </source>
</evidence>
<keyword evidence="3" id="KW-1185">Reference proteome</keyword>
<dbReference type="AlphaFoldDB" id="A0A4R7HZN0"/>
<feature type="region of interest" description="Disordered" evidence="1">
    <location>
        <begin position="1"/>
        <end position="48"/>
    </location>
</feature>
<gene>
    <name evidence="2" type="ORF">BDK89_2176</name>
</gene>
<sequence length="48" mass="5551">MRIEIEPARTHDTHVPDDAERRGPAESGWSDDELARLRSEWDAEPGHR</sequence>
<dbReference type="EMBL" id="SOAU01000001">
    <property type="protein sequence ID" value="TDT16585.1"/>
    <property type="molecule type" value="Genomic_DNA"/>
</dbReference>
<accession>A0A4R7HZN0</accession>
<evidence type="ECO:0000313" key="3">
    <source>
        <dbReference type="Proteomes" id="UP000294558"/>
    </source>
</evidence>
<feature type="compositionally biased region" description="Basic and acidic residues" evidence="1">
    <location>
        <begin position="1"/>
        <end position="24"/>
    </location>
</feature>
<dbReference type="Proteomes" id="UP000294558">
    <property type="component" value="Unassembled WGS sequence"/>
</dbReference>
<protein>
    <submittedName>
        <fullName evidence="2">Uncharacterized protein</fullName>
    </submittedName>
</protein>
<feature type="compositionally biased region" description="Basic and acidic residues" evidence="1">
    <location>
        <begin position="33"/>
        <end position="48"/>
    </location>
</feature>
<name>A0A4R7HZN0_9ACTN</name>
<reference evidence="2 3" key="1">
    <citation type="submission" date="2019-03" db="EMBL/GenBank/DDBJ databases">
        <title>Sequencing the genomes of 1000 actinobacteria strains.</title>
        <authorList>
            <person name="Klenk H.-P."/>
        </authorList>
    </citation>
    <scope>NUCLEOTIDE SEQUENCE [LARGE SCALE GENOMIC DNA]</scope>
    <source>
        <strain evidence="2 3">DSM 18936</strain>
    </source>
</reference>
<organism evidence="2 3">
    <name type="scientific">Ilumatobacter fluminis</name>
    <dbReference type="NCBI Taxonomy" id="467091"/>
    <lineage>
        <taxon>Bacteria</taxon>
        <taxon>Bacillati</taxon>
        <taxon>Actinomycetota</taxon>
        <taxon>Acidimicrobiia</taxon>
        <taxon>Acidimicrobiales</taxon>
        <taxon>Ilumatobacteraceae</taxon>
        <taxon>Ilumatobacter</taxon>
    </lineage>
</organism>